<dbReference type="EMBL" id="KL584752">
    <property type="protein sequence ID" value="KEQ98332.1"/>
    <property type="molecule type" value="Genomic_DNA"/>
</dbReference>
<dbReference type="RefSeq" id="XP_013346638.1">
    <property type="nucleotide sequence ID" value="XM_013491184.1"/>
</dbReference>
<dbReference type="GeneID" id="25362666"/>
<sequence length="146" mass="16701">MCGYHELLTPCCHEKTGFTPSSSHKCSHYFINNRHCRTGSTHSWIVSSPAMFSNATCSNCGKLKEHEIRQIKAQMREEENIAEEERKAAEGAEKERRQMEDARDLREWGKELRRSGKEMIEGKMSAAEALRRQLARLKFDDGVGPS</sequence>
<dbReference type="OrthoDB" id="3919237at2759"/>
<protein>
    <submittedName>
        <fullName evidence="2">Uncharacterized protein</fullName>
    </submittedName>
</protein>
<dbReference type="InParanoid" id="A0A074YVZ4"/>
<accession>A0A074YVZ4</accession>
<dbReference type="Proteomes" id="UP000030641">
    <property type="component" value="Unassembled WGS sequence"/>
</dbReference>
<evidence type="ECO:0000313" key="2">
    <source>
        <dbReference type="EMBL" id="KEQ98332.1"/>
    </source>
</evidence>
<gene>
    <name evidence="2" type="ORF">AUEXF2481DRAFT_2288</name>
</gene>
<evidence type="ECO:0000256" key="1">
    <source>
        <dbReference type="SAM" id="MobiDB-lite"/>
    </source>
</evidence>
<reference evidence="2 3" key="1">
    <citation type="journal article" date="2014" name="BMC Genomics">
        <title>Genome sequencing of four Aureobasidium pullulans varieties: biotechnological potential, stress tolerance, and description of new species.</title>
        <authorList>
            <person name="Gostin Ar C."/>
            <person name="Ohm R.A."/>
            <person name="Kogej T."/>
            <person name="Sonjak S."/>
            <person name="Turk M."/>
            <person name="Zajc J."/>
            <person name="Zalar P."/>
            <person name="Grube M."/>
            <person name="Sun H."/>
            <person name="Han J."/>
            <person name="Sharma A."/>
            <person name="Chiniquy J."/>
            <person name="Ngan C.Y."/>
            <person name="Lipzen A."/>
            <person name="Barry K."/>
            <person name="Grigoriev I.V."/>
            <person name="Gunde-Cimerman N."/>
        </authorList>
    </citation>
    <scope>NUCLEOTIDE SEQUENCE [LARGE SCALE GENOMIC DNA]</scope>
    <source>
        <strain evidence="2 3">EXF-2481</strain>
    </source>
</reference>
<keyword evidence="3" id="KW-1185">Reference proteome</keyword>
<dbReference type="AlphaFoldDB" id="A0A074YVZ4"/>
<name>A0A074YVZ4_AURSE</name>
<feature type="region of interest" description="Disordered" evidence="1">
    <location>
        <begin position="75"/>
        <end position="102"/>
    </location>
</feature>
<organism evidence="2 3">
    <name type="scientific">Aureobasidium subglaciale (strain EXF-2481)</name>
    <name type="common">Aureobasidium pullulans var. subglaciale</name>
    <dbReference type="NCBI Taxonomy" id="1043005"/>
    <lineage>
        <taxon>Eukaryota</taxon>
        <taxon>Fungi</taxon>
        <taxon>Dikarya</taxon>
        <taxon>Ascomycota</taxon>
        <taxon>Pezizomycotina</taxon>
        <taxon>Dothideomycetes</taxon>
        <taxon>Dothideomycetidae</taxon>
        <taxon>Dothideales</taxon>
        <taxon>Saccotheciaceae</taxon>
        <taxon>Aureobasidium</taxon>
    </lineage>
</organism>
<evidence type="ECO:0000313" key="3">
    <source>
        <dbReference type="Proteomes" id="UP000030641"/>
    </source>
</evidence>
<dbReference type="HOGENOM" id="CLU_1844709_0_0_1"/>
<proteinExistence type="predicted"/>